<dbReference type="EMBL" id="JABDJR010000153">
    <property type="protein sequence ID" value="NNF05911.1"/>
    <property type="molecule type" value="Genomic_DNA"/>
</dbReference>
<dbReference type="GO" id="GO:0032259">
    <property type="term" value="P:methylation"/>
    <property type="evidence" value="ECO:0007669"/>
    <property type="project" value="UniProtKB-KW"/>
</dbReference>
<dbReference type="AlphaFoldDB" id="A0A7Y2E652"/>
<dbReference type="Gene3D" id="1.10.940.10">
    <property type="entry name" value="NusB-like"/>
    <property type="match status" value="1"/>
</dbReference>
<dbReference type="GO" id="GO:0006355">
    <property type="term" value="P:regulation of DNA-templated transcription"/>
    <property type="evidence" value="ECO:0007669"/>
    <property type="project" value="InterPro"/>
</dbReference>
<evidence type="ECO:0000259" key="3">
    <source>
        <dbReference type="Pfam" id="PF22458"/>
    </source>
</evidence>
<evidence type="ECO:0000313" key="5">
    <source>
        <dbReference type="Proteomes" id="UP000547674"/>
    </source>
</evidence>
<dbReference type="InterPro" id="IPR006027">
    <property type="entry name" value="NusB_RsmB_TIM44"/>
</dbReference>
<feature type="non-terminal residue" evidence="4">
    <location>
        <position position="212"/>
    </location>
</feature>
<sequence length="212" mass="24516">MKNWSGGRQKQRRARNKSAREIALEVLYHVDTRKAFADLQLNRFLKRKELQPRDAALATEIVFGTVRWRMRLDWVLGVHVRDGLDSLNPWIRNILRMAVYQLYFLDRVPAHAIVDESVKLAKKFGNPGMAGLVNAVLRRILREGDSSNPEEKLDDPLEGMAVAYSHPEWLVSRWLERFGDEEVRELLQANNQAPGISLRVHAGKTDREILRQ</sequence>
<evidence type="ECO:0000313" key="4">
    <source>
        <dbReference type="EMBL" id="NNF05911.1"/>
    </source>
</evidence>
<accession>A0A7Y2E652</accession>
<dbReference type="GO" id="GO:0008168">
    <property type="term" value="F:methyltransferase activity"/>
    <property type="evidence" value="ECO:0007669"/>
    <property type="project" value="UniProtKB-KW"/>
</dbReference>
<dbReference type="InterPro" id="IPR035926">
    <property type="entry name" value="NusB-like_sf"/>
</dbReference>
<keyword evidence="4" id="KW-0489">Methyltransferase</keyword>
<keyword evidence="4" id="KW-0808">Transferase</keyword>
<feature type="domain" description="Ribosomal RNA small subunit methyltransferase B-like ferredoxin-like" evidence="3">
    <location>
        <begin position="166"/>
        <end position="209"/>
    </location>
</feature>
<dbReference type="Proteomes" id="UP000547674">
    <property type="component" value="Unassembled WGS sequence"/>
</dbReference>
<protein>
    <submittedName>
        <fullName evidence="4">16S rRNA (Cytosine(967)-C(5))-methyltransferase RsmB</fullName>
    </submittedName>
</protein>
<gene>
    <name evidence="4" type="ORF">HKN21_04060</name>
</gene>
<organism evidence="4 5">
    <name type="scientific">Eiseniibacteriota bacterium</name>
    <dbReference type="NCBI Taxonomy" id="2212470"/>
    <lineage>
        <taxon>Bacteria</taxon>
        <taxon>Candidatus Eiseniibacteriota</taxon>
    </lineage>
</organism>
<comment type="caution">
    <text evidence="4">The sequence shown here is derived from an EMBL/GenBank/DDBJ whole genome shotgun (WGS) entry which is preliminary data.</text>
</comment>
<dbReference type="Gene3D" id="3.30.70.1170">
    <property type="entry name" value="Sun protein, domain 3"/>
    <property type="match status" value="1"/>
</dbReference>
<dbReference type="SUPFAM" id="SSF48013">
    <property type="entry name" value="NusB-like"/>
    <property type="match status" value="1"/>
</dbReference>
<dbReference type="Pfam" id="PF01029">
    <property type="entry name" value="NusB"/>
    <property type="match status" value="1"/>
</dbReference>
<name>A0A7Y2E652_UNCEI</name>
<dbReference type="Pfam" id="PF22458">
    <property type="entry name" value="RsmF-B_ferredox"/>
    <property type="match status" value="1"/>
</dbReference>
<dbReference type="GO" id="GO:0003723">
    <property type="term" value="F:RNA binding"/>
    <property type="evidence" value="ECO:0007669"/>
    <property type="project" value="UniProtKB-KW"/>
</dbReference>
<evidence type="ECO:0000259" key="2">
    <source>
        <dbReference type="Pfam" id="PF01029"/>
    </source>
</evidence>
<dbReference type="FunFam" id="1.10.940.10:FF:000006">
    <property type="entry name" value="16S rRNA (Cytosine(967)-C(5))-methyltransferase RsmB"/>
    <property type="match status" value="1"/>
</dbReference>
<reference evidence="4 5" key="1">
    <citation type="submission" date="2020-03" db="EMBL/GenBank/DDBJ databases">
        <title>Metabolic flexibility allows generalist bacteria to become dominant in a frequently disturbed ecosystem.</title>
        <authorList>
            <person name="Chen Y.-J."/>
            <person name="Leung P.M."/>
            <person name="Bay S.K."/>
            <person name="Hugenholtz P."/>
            <person name="Kessler A.J."/>
            <person name="Shelley G."/>
            <person name="Waite D.W."/>
            <person name="Cook P.L."/>
            <person name="Greening C."/>
        </authorList>
    </citation>
    <scope>NUCLEOTIDE SEQUENCE [LARGE SCALE GENOMIC DNA]</scope>
    <source>
        <strain evidence="4">SS_bin_28</strain>
    </source>
</reference>
<proteinExistence type="predicted"/>
<keyword evidence="1" id="KW-0694">RNA-binding</keyword>
<evidence type="ECO:0000256" key="1">
    <source>
        <dbReference type="ARBA" id="ARBA00022884"/>
    </source>
</evidence>
<feature type="domain" description="NusB/RsmB/TIM44" evidence="2">
    <location>
        <begin position="18"/>
        <end position="142"/>
    </location>
</feature>
<dbReference type="InterPro" id="IPR054728">
    <property type="entry name" value="RsmB-like_ferredoxin"/>
</dbReference>